<dbReference type="InterPro" id="IPR003658">
    <property type="entry name" value="Anti-sigma_ant"/>
</dbReference>
<dbReference type="InterPro" id="IPR058548">
    <property type="entry name" value="MlaB-like_STAS"/>
</dbReference>
<dbReference type="SUPFAM" id="SSF52091">
    <property type="entry name" value="SpoIIaa-like"/>
    <property type="match status" value="1"/>
</dbReference>
<accession>A0ABT4RE57</accession>
<evidence type="ECO:0000259" key="3">
    <source>
        <dbReference type="PROSITE" id="PS50801"/>
    </source>
</evidence>
<proteinExistence type="inferred from homology"/>
<dbReference type="PANTHER" id="PTHR33495">
    <property type="entry name" value="ANTI-SIGMA FACTOR ANTAGONIST TM_1081-RELATED-RELATED"/>
    <property type="match status" value="1"/>
</dbReference>
<feature type="domain" description="STAS" evidence="3">
    <location>
        <begin position="5"/>
        <end position="103"/>
    </location>
</feature>
<evidence type="ECO:0000313" key="4">
    <source>
        <dbReference type="EMBL" id="MDA0136798.1"/>
    </source>
</evidence>
<evidence type="ECO:0000313" key="5">
    <source>
        <dbReference type="Proteomes" id="UP001147700"/>
    </source>
</evidence>
<dbReference type="InterPro" id="IPR036513">
    <property type="entry name" value="STAS_dom_sf"/>
</dbReference>
<comment type="caution">
    <text evidence="4">The sequence shown here is derived from an EMBL/GenBank/DDBJ whole genome shotgun (WGS) entry which is preliminary data.</text>
</comment>
<dbReference type="Gene3D" id="3.30.750.24">
    <property type="entry name" value="STAS domain"/>
    <property type="match status" value="1"/>
</dbReference>
<name>A0ABT4RE57_9ACTN</name>
<dbReference type="CDD" id="cd07043">
    <property type="entry name" value="STAS_anti-anti-sigma_factors"/>
    <property type="match status" value="1"/>
</dbReference>
<gene>
    <name evidence="4" type="ORF">OJ962_04755</name>
</gene>
<organism evidence="4 5">
    <name type="scientific">Solirubrobacter deserti</name>
    <dbReference type="NCBI Taxonomy" id="2282478"/>
    <lineage>
        <taxon>Bacteria</taxon>
        <taxon>Bacillati</taxon>
        <taxon>Actinomycetota</taxon>
        <taxon>Thermoleophilia</taxon>
        <taxon>Solirubrobacterales</taxon>
        <taxon>Solirubrobacteraceae</taxon>
        <taxon>Solirubrobacter</taxon>
    </lineage>
</organism>
<dbReference type="Pfam" id="PF13466">
    <property type="entry name" value="STAS_2"/>
    <property type="match status" value="1"/>
</dbReference>
<keyword evidence="5" id="KW-1185">Reference proteome</keyword>
<dbReference type="PROSITE" id="PS50801">
    <property type="entry name" value="STAS"/>
    <property type="match status" value="1"/>
</dbReference>
<protein>
    <recommendedName>
        <fullName evidence="2">Anti-sigma factor antagonist</fullName>
    </recommendedName>
</protein>
<dbReference type="EMBL" id="JAPCID010000006">
    <property type="protein sequence ID" value="MDA0136798.1"/>
    <property type="molecule type" value="Genomic_DNA"/>
</dbReference>
<evidence type="ECO:0000256" key="1">
    <source>
        <dbReference type="ARBA" id="ARBA00009013"/>
    </source>
</evidence>
<comment type="similarity">
    <text evidence="1 2">Belongs to the anti-sigma-factor antagonist family.</text>
</comment>
<dbReference type="PANTHER" id="PTHR33495:SF2">
    <property type="entry name" value="ANTI-SIGMA FACTOR ANTAGONIST TM_1081-RELATED"/>
    <property type="match status" value="1"/>
</dbReference>
<dbReference type="NCBIfam" id="TIGR00377">
    <property type="entry name" value="ant_ant_sig"/>
    <property type="match status" value="1"/>
</dbReference>
<dbReference type="Proteomes" id="UP001147700">
    <property type="component" value="Unassembled WGS sequence"/>
</dbReference>
<dbReference type="RefSeq" id="WP_202953666.1">
    <property type="nucleotide sequence ID" value="NZ_JAPCID010000006.1"/>
</dbReference>
<reference evidence="4" key="1">
    <citation type="submission" date="2022-10" db="EMBL/GenBank/DDBJ databases">
        <title>The WGS of Solirubrobacter sp. CPCC 204708.</title>
        <authorList>
            <person name="Jiang Z."/>
        </authorList>
    </citation>
    <scope>NUCLEOTIDE SEQUENCE</scope>
    <source>
        <strain evidence="4">CPCC 204708</strain>
    </source>
</reference>
<dbReference type="InterPro" id="IPR002645">
    <property type="entry name" value="STAS_dom"/>
</dbReference>
<sequence length="103" mass="11332">MPPGLDVRTTHEDRTTTVVVVGEVDLLTSVRLNRELQIAFEAEPEWLRIDLSEVAFMDTTGVAVLLKARRQALEAGCRFTVKAASPTIQRLLEITGLATLLGE</sequence>
<evidence type="ECO:0000256" key="2">
    <source>
        <dbReference type="RuleBase" id="RU003749"/>
    </source>
</evidence>